<evidence type="ECO:0000313" key="2">
    <source>
        <dbReference type="EMBL" id="CAK9030751.1"/>
    </source>
</evidence>
<keyword evidence="3" id="KW-1185">Reference proteome</keyword>
<protein>
    <submittedName>
        <fullName evidence="2">Uncharacterized protein</fullName>
    </submittedName>
</protein>
<dbReference type="Gene3D" id="3.40.50.150">
    <property type="entry name" value="Vaccinia Virus protein VP39"/>
    <property type="match status" value="1"/>
</dbReference>
<organism evidence="2 3">
    <name type="scientific">Durusdinium trenchii</name>
    <dbReference type="NCBI Taxonomy" id="1381693"/>
    <lineage>
        <taxon>Eukaryota</taxon>
        <taxon>Sar</taxon>
        <taxon>Alveolata</taxon>
        <taxon>Dinophyceae</taxon>
        <taxon>Suessiales</taxon>
        <taxon>Symbiodiniaceae</taxon>
        <taxon>Durusdinium</taxon>
    </lineage>
</organism>
<dbReference type="Proteomes" id="UP001642484">
    <property type="component" value="Unassembled WGS sequence"/>
</dbReference>
<proteinExistence type="predicted"/>
<reference evidence="2 3" key="1">
    <citation type="submission" date="2024-02" db="EMBL/GenBank/DDBJ databases">
        <authorList>
            <person name="Chen Y."/>
            <person name="Shah S."/>
            <person name="Dougan E. K."/>
            <person name="Thang M."/>
            <person name="Chan C."/>
        </authorList>
    </citation>
    <scope>NUCLEOTIDE SEQUENCE [LARGE SCALE GENOMIC DNA]</scope>
</reference>
<accession>A0ABP0KV23</accession>
<name>A0ABP0KV23_9DINO</name>
<dbReference type="EMBL" id="CAXAMN010010091">
    <property type="protein sequence ID" value="CAK9030751.1"/>
    <property type="molecule type" value="Genomic_DNA"/>
</dbReference>
<comment type="caution">
    <text evidence="2">The sequence shown here is derived from an EMBL/GenBank/DDBJ whole genome shotgun (WGS) entry which is preliminary data.</text>
</comment>
<feature type="region of interest" description="Disordered" evidence="1">
    <location>
        <begin position="96"/>
        <end position="121"/>
    </location>
</feature>
<evidence type="ECO:0000256" key="1">
    <source>
        <dbReference type="SAM" id="MobiDB-lite"/>
    </source>
</evidence>
<evidence type="ECO:0000313" key="3">
    <source>
        <dbReference type="Proteomes" id="UP001642484"/>
    </source>
</evidence>
<dbReference type="InterPro" id="IPR029063">
    <property type="entry name" value="SAM-dependent_MTases_sf"/>
</dbReference>
<sequence length="401" mass="44787">MNPQVRQLLERIQKSHRPKVSIPCDGPYDPGVTPLCYSHLAQVKTFQTPHFQQDRGAAPSNTMRRFLHPATGEDIHFPTSPICAMALDLEALLNGRKRPASSSQKPPAKRPAHKQQVAAGSSSILIDSDVEDEHSLRPYPMPTSFAELGSWAEILLDRCARIFGDRFVKNKIRTCQWKTFDLFGGALCLRQAWKMICSAAKRRWGIDSGLTFDFNVELNRACIRLHKEQWGECCCFTDILNMVTPASTGIDKWKPSVLKMNKTAYCGVHKKMCNISFEANDVALVGAPCVLFSLYGLGEGFTNKVKSRCQKASIKFQKKVHLSLHENVPGYDKEFLEQNLATHKIQTVLLDPRCSDIPTTGAKSGIWTSSEPSSLASAYTICQPIAKNAHAQRPVIQNFRV</sequence>
<gene>
    <name evidence="2" type="ORF">CCMP2556_LOCUS18008</name>
</gene>